<dbReference type="AlphaFoldDB" id="A0A0F9KGR9"/>
<proteinExistence type="predicted"/>
<accession>A0A0F9KGR9</accession>
<reference evidence="2" key="1">
    <citation type="journal article" date="2015" name="Nature">
        <title>Complex archaea that bridge the gap between prokaryotes and eukaryotes.</title>
        <authorList>
            <person name="Spang A."/>
            <person name="Saw J.H."/>
            <person name="Jorgensen S.L."/>
            <person name="Zaremba-Niedzwiedzka K."/>
            <person name="Martijn J."/>
            <person name="Lind A.E."/>
            <person name="van Eijk R."/>
            <person name="Schleper C."/>
            <person name="Guy L."/>
            <person name="Ettema T.J."/>
        </authorList>
    </citation>
    <scope>NUCLEOTIDE SEQUENCE</scope>
</reference>
<gene>
    <name evidence="2" type="ORF">LCGC14_1636080</name>
</gene>
<name>A0A0F9KGR9_9ZZZZ</name>
<feature type="region of interest" description="Disordered" evidence="1">
    <location>
        <begin position="1"/>
        <end position="28"/>
    </location>
</feature>
<evidence type="ECO:0000313" key="2">
    <source>
        <dbReference type="EMBL" id="KKM21363.1"/>
    </source>
</evidence>
<comment type="caution">
    <text evidence="2">The sequence shown here is derived from an EMBL/GenBank/DDBJ whole genome shotgun (WGS) entry which is preliminary data.</text>
</comment>
<organism evidence="2">
    <name type="scientific">marine sediment metagenome</name>
    <dbReference type="NCBI Taxonomy" id="412755"/>
    <lineage>
        <taxon>unclassified sequences</taxon>
        <taxon>metagenomes</taxon>
        <taxon>ecological metagenomes</taxon>
    </lineage>
</organism>
<sequence>KVTFRKSPTTKKPRVRRMRSRKAPRPFQRGKCETENCLMWIT</sequence>
<feature type="non-terminal residue" evidence="2">
    <location>
        <position position="1"/>
    </location>
</feature>
<evidence type="ECO:0000256" key="1">
    <source>
        <dbReference type="SAM" id="MobiDB-lite"/>
    </source>
</evidence>
<feature type="compositionally biased region" description="Basic residues" evidence="1">
    <location>
        <begin position="8"/>
        <end position="24"/>
    </location>
</feature>
<dbReference type="EMBL" id="LAZR01013567">
    <property type="protein sequence ID" value="KKM21363.1"/>
    <property type="molecule type" value="Genomic_DNA"/>
</dbReference>
<protein>
    <submittedName>
        <fullName evidence="2">Uncharacterized protein</fullName>
    </submittedName>
</protein>